<dbReference type="SUPFAM" id="SSF52777">
    <property type="entry name" value="CoA-dependent acyltransferases"/>
    <property type="match status" value="6"/>
</dbReference>
<dbReference type="InterPro" id="IPR023213">
    <property type="entry name" value="CAT-like_dom_sf"/>
</dbReference>
<dbReference type="GO" id="GO:0043041">
    <property type="term" value="P:amino acid activation for nonribosomal peptide biosynthetic process"/>
    <property type="evidence" value="ECO:0007669"/>
    <property type="project" value="TreeGrafter"/>
</dbReference>
<gene>
    <name evidence="9" type="ORF">G6W59_16800</name>
</gene>
<dbReference type="CDD" id="cd05930">
    <property type="entry name" value="A_NRPS"/>
    <property type="match status" value="1"/>
</dbReference>
<dbReference type="GO" id="GO:0008610">
    <property type="term" value="P:lipid biosynthetic process"/>
    <property type="evidence" value="ECO:0007669"/>
    <property type="project" value="UniProtKB-ARBA"/>
</dbReference>
<dbReference type="InterPro" id="IPR025110">
    <property type="entry name" value="AMP-bd_C"/>
</dbReference>
<dbReference type="InterPro" id="IPR042099">
    <property type="entry name" value="ANL_N_sf"/>
</dbReference>
<dbReference type="GO" id="GO:0031177">
    <property type="term" value="F:phosphopantetheine binding"/>
    <property type="evidence" value="ECO:0007669"/>
    <property type="project" value="InterPro"/>
</dbReference>
<dbReference type="Pfam" id="PF13193">
    <property type="entry name" value="AMP-binding_C"/>
    <property type="match status" value="3"/>
</dbReference>
<protein>
    <submittedName>
        <fullName evidence="9">Amino acid adenylation domain-containing protein</fullName>
    </submittedName>
</protein>
<dbReference type="Gene3D" id="3.40.50.12780">
    <property type="entry name" value="N-terminal domain of ligase-like"/>
    <property type="match status" value="1"/>
</dbReference>
<dbReference type="Gene3D" id="3.40.50.980">
    <property type="match status" value="4"/>
</dbReference>
<keyword evidence="4" id="KW-0597">Phosphoprotein</keyword>
<dbReference type="Pfam" id="PF00668">
    <property type="entry name" value="Condensation"/>
    <property type="match status" value="3"/>
</dbReference>
<evidence type="ECO:0000259" key="8">
    <source>
        <dbReference type="PROSITE" id="PS50075"/>
    </source>
</evidence>
<dbReference type="CDD" id="cd19543">
    <property type="entry name" value="DCL_NRPS"/>
    <property type="match status" value="1"/>
</dbReference>
<evidence type="ECO:0000256" key="7">
    <source>
        <dbReference type="SAM" id="MobiDB-lite"/>
    </source>
</evidence>
<dbReference type="InterPro" id="IPR006162">
    <property type="entry name" value="Ppantetheine_attach_site"/>
</dbReference>
<dbReference type="Gene3D" id="3.30.559.10">
    <property type="entry name" value="Chloramphenicol acetyltransferase-like domain"/>
    <property type="match status" value="3"/>
</dbReference>
<dbReference type="InterPro" id="IPR020845">
    <property type="entry name" value="AMP-binding_CS"/>
</dbReference>
<dbReference type="InterPro" id="IPR020806">
    <property type="entry name" value="PKS_PP-bd"/>
</dbReference>
<organism evidence="9 10">
    <name type="scientific">Streptomyces odorifer</name>
    <dbReference type="NCBI Taxonomy" id="53450"/>
    <lineage>
        <taxon>Bacteria</taxon>
        <taxon>Bacillati</taxon>
        <taxon>Actinomycetota</taxon>
        <taxon>Actinomycetes</taxon>
        <taxon>Kitasatosporales</taxon>
        <taxon>Streptomycetaceae</taxon>
        <taxon>Streptomyces</taxon>
        <taxon>Streptomyces albidoflavus group</taxon>
    </lineage>
</organism>
<dbReference type="FunFam" id="3.40.50.980:FF:000001">
    <property type="entry name" value="Non-ribosomal peptide synthetase"/>
    <property type="match status" value="2"/>
</dbReference>
<dbReference type="InterPro" id="IPR010060">
    <property type="entry name" value="NRPS_synth"/>
</dbReference>
<dbReference type="PROSITE" id="PS00455">
    <property type="entry name" value="AMP_BINDING"/>
    <property type="match status" value="3"/>
</dbReference>
<dbReference type="EMBL" id="JAANNT010000013">
    <property type="protein sequence ID" value="NUV29953.1"/>
    <property type="molecule type" value="Genomic_DNA"/>
</dbReference>
<dbReference type="Pfam" id="PF00501">
    <property type="entry name" value="AMP-binding"/>
    <property type="match status" value="3"/>
</dbReference>
<dbReference type="SUPFAM" id="SSF56801">
    <property type="entry name" value="Acetyl-CoA synthetase-like"/>
    <property type="match status" value="3"/>
</dbReference>
<dbReference type="Gene3D" id="1.10.1200.10">
    <property type="entry name" value="ACP-like"/>
    <property type="match status" value="3"/>
</dbReference>
<dbReference type="PANTHER" id="PTHR45527:SF1">
    <property type="entry name" value="FATTY ACID SYNTHASE"/>
    <property type="match status" value="1"/>
</dbReference>
<dbReference type="GO" id="GO:0072330">
    <property type="term" value="P:monocarboxylic acid biosynthetic process"/>
    <property type="evidence" value="ECO:0007669"/>
    <property type="project" value="UniProtKB-ARBA"/>
</dbReference>
<feature type="compositionally biased region" description="Basic and acidic residues" evidence="7">
    <location>
        <begin position="2365"/>
        <end position="2374"/>
    </location>
</feature>
<dbReference type="GO" id="GO:0044550">
    <property type="term" value="P:secondary metabolite biosynthetic process"/>
    <property type="evidence" value="ECO:0007669"/>
    <property type="project" value="TreeGrafter"/>
</dbReference>
<feature type="region of interest" description="Disordered" evidence="7">
    <location>
        <begin position="1"/>
        <end position="21"/>
    </location>
</feature>
<evidence type="ECO:0000256" key="5">
    <source>
        <dbReference type="ARBA" id="ARBA00022737"/>
    </source>
</evidence>
<dbReference type="Gene3D" id="2.30.38.10">
    <property type="entry name" value="Luciferase, Domain 3"/>
    <property type="match status" value="2"/>
</dbReference>
<dbReference type="FunFam" id="1.10.1200.10:FF:000005">
    <property type="entry name" value="Nonribosomal peptide synthetase 1"/>
    <property type="match status" value="2"/>
</dbReference>
<dbReference type="PANTHER" id="PTHR45527">
    <property type="entry name" value="NONRIBOSOMAL PEPTIDE SYNTHETASE"/>
    <property type="match status" value="1"/>
</dbReference>
<dbReference type="FunFam" id="1.10.1200.10:FF:000016">
    <property type="entry name" value="Non-ribosomal peptide synthase"/>
    <property type="match status" value="1"/>
</dbReference>
<reference evidence="9 10" key="1">
    <citation type="submission" date="2020-03" db="EMBL/GenBank/DDBJ databases">
        <title>Complete genome sequence of sixteen Streptomyces strains facilitates identification of candidate genes involved in plant growth-promotion in grain legumes and cereals.</title>
        <authorList>
            <person name="Gopalakrishnan S."/>
            <person name="Thakur V."/>
            <person name="Saxena R."/>
            <person name="Vadlamudi S."/>
            <person name="Purohit S."/>
            <person name="Kumar V."/>
            <person name="Rathore A."/>
            <person name="Chitikineni A."/>
            <person name="Varshney R.K."/>
        </authorList>
    </citation>
    <scope>NUCLEOTIDE SEQUENCE [LARGE SCALE GENOMIC DNA]</scope>
    <source>
        <strain evidence="9 10">KAI-180</strain>
    </source>
</reference>
<feature type="region of interest" description="Disordered" evidence="7">
    <location>
        <begin position="2360"/>
        <end position="2382"/>
    </location>
</feature>
<dbReference type="CDD" id="cd19534">
    <property type="entry name" value="E_NRPS"/>
    <property type="match status" value="1"/>
</dbReference>
<comment type="cofactor">
    <cofactor evidence="1">
        <name>pantetheine 4'-phosphate</name>
        <dbReference type="ChEBI" id="CHEBI:47942"/>
    </cofactor>
</comment>
<dbReference type="RefSeq" id="WP_175457842.1">
    <property type="nucleotide sequence ID" value="NZ_JAANNT010000013.1"/>
</dbReference>
<dbReference type="InterPro" id="IPR001242">
    <property type="entry name" value="Condensation_dom"/>
</dbReference>
<dbReference type="NCBIfam" id="TIGR01733">
    <property type="entry name" value="AA-adenyl-dom"/>
    <property type="match status" value="3"/>
</dbReference>
<evidence type="ECO:0000256" key="2">
    <source>
        <dbReference type="ARBA" id="ARBA00006432"/>
    </source>
</evidence>
<keyword evidence="10" id="KW-1185">Reference proteome</keyword>
<dbReference type="PROSITE" id="PS50075">
    <property type="entry name" value="CARRIER"/>
    <property type="match status" value="3"/>
</dbReference>
<dbReference type="InterPro" id="IPR045851">
    <property type="entry name" value="AMP-bd_C_sf"/>
</dbReference>
<dbReference type="Gene3D" id="3.30.559.30">
    <property type="entry name" value="Nonribosomal peptide synthetase, condensation domain"/>
    <property type="match status" value="3"/>
</dbReference>
<name>A0A7Y6F2W6_9ACTN</name>
<dbReference type="Proteomes" id="UP000540128">
    <property type="component" value="Unassembled WGS sequence"/>
</dbReference>
<feature type="compositionally biased region" description="Basic residues" evidence="7">
    <location>
        <begin position="1"/>
        <end position="12"/>
    </location>
</feature>
<dbReference type="NCBIfam" id="NF003417">
    <property type="entry name" value="PRK04813.1"/>
    <property type="match status" value="3"/>
</dbReference>
<dbReference type="FunFam" id="3.30.300.30:FF:000010">
    <property type="entry name" value="Enterobactin synthetase component F"/>
    <property type="match status" value="1"/>
</dbReference>
<keyword evidence="6" id="KW-0045">Antibiotic biosynthesis</keyword>
<dbReference type="SUPFAM" id="SSF47336">
    <property type="entry name" value="ACP-like"/>
    <property type="match status" value="3"/>
</dbReference>
<feature type="domain" description="Carrier" evidence="8">
    <location>
        <begin position="3130"/>
        <end position="3205"/>
    </location>
</feature>
<dbReference type="InterPro" id="IPR010071">
    <property type="entry name" value="AA_adenyl_dom"/>
</dbReference>
<dbReference type="PROSITE" id="PS00012">
    <property type="entry name" value="PHOSPHOPANTETHEINE"/>
    <property type="match status" value="1"/>
</dbReference>
<evidence type="ECO:0000313" key="10">
    <source>
        <dbReference type="Proteomes" id="UP000540128"/>
    </source>
</evidence>
<evidence type="ECO:0000256" key="3">
    <source>
        <dbReference type="ARBA" id="ARBA00022450"/>
    </source>
</evidence>
<accession>A0A7Y6F2W6</accession>
<keyword evidence="3" id="KW-0596">Phosphopantetheine</keyword>
<comment type="caution">
    <text evidence="9">The sequence shown here is derived from an EMBL/GenBank/DDBJ whole genome shotgun (WGS) entry which is preliminary data.</text>
</comment>
<sequence>MERGTAPRRPKHPSTSSGYPADACLHELFQEQAARRPDATALVLGDRQVSYGELNARANRVARHLAGQGVGPGDLVGVCLERGPELVTGLLAVLKTGAGCAPMDPAFPGPRLAEMARQAGTGVVVTDAAGAGRAAALAPTVVVLPGPGEAEGPLAAYGEEDLPNRATPDDAAYVMFTSGSTGRPKGVLSPHRSLVRLLFGQEFLVFGEHRTWLQAAPVSWDGFAIELWGALLHGGTGVLHPGSTPDPAVITELARAHGITTAFLPTSLFNAIADEYPELIGRLREVMTGGEACSPRHLAKALRAHPALALLHVYGPMENGGYTTWHRVRPDELDGPTVPIGRAVAHTRTHVLDDRLQPVAEGGTGELWIGGDGLARGYFGRPALTAERFIASPFTPGERLYRSGDQVRLLPSGELEFVGRTDHQVKIRGFRIEPEEVRAALLGHPAVAEAAVVAVRHGDGPRRLAAYVVPTPGDEAPGRAELRAFLSRELPAHMVPSAFTALERMPHNASAKVDRAALPEPDWTAAAEDHVPPRGHVEETLARVWAEVLGVPRVGAHDDFFDLGGDSIAAVRVASRTAAALRTRVAPRALFQAPTVAALAELLATAPEPDGHRPEGPAPEAAGHTALPLSDAQRRLWFLHEAGSGAAEYNTPIGLRLTGPVRITALRAALDALSARHEPLRTTFDSADGVGTQTVHEVLAPGLARYDLSGLPAHERDAAVERHVRQDAGLPFDLRTGPPVRTLLLTLAPGRHLLVLNLHHLVTDGWSTRLLIEELAALYAHLCEAPGTPPAEAAAACGLAPLETRYAQFALRQREEAAGEARKAALERRRARLSGAPLVELPADRVRPPVRSTAGAVHRFELSPQLTTDLRRLGREHGATLFMVLTAGVQALLARATGEEDISVGTVSSGRTRPELERLVGFFVNTLVLRGTVRLDAGFAALLREVRGTVLDAFDDEDVPFDRVVEAVAPQRDPGRHPLVQTVVALQEELPSVDDAAGLRIEPYDLPRGRSRFDLFVEFTPRGTALGCALEYSTALFAPETVERFGAQLTALLHSAVQRPGTALAALPLTADGELPAPGTESGQAGTDAGLCLHEAFERQAARTPDAVALVFEGRRTGYQELDEAANRLAHHLVAQGAGRGQVVAVCLERGPELITALLAVLKSGAAYALLDPDFPDERLTGTLRRTAAPLLVTDSATAGRFAGATGVRVLDLDAERGAVAARSPLAPRSGVTPLDAASVMFTSGSTGRPKGVLSPHRAAVRVVLGQEFAAFGPEQVWLQSAPMSWDAFSLELWGALLHGATCVLHPGSVPDPAVIAALVPAHGVTTLWLSASLFNVLVDEEPDVFGPVRQVITGGEAASPAHVARVRAAFPHLTLVNGYGPVESMVFATARRIEADDTRRPSVPIGTPLGRTRVLLLDDHLRPVPPGLPGEVWIGGDGLALGYLGQPALTAERFVASPFHPGERLYRTGDLARRIGDGALEFIGRADDQVKIRGFRVEPGEVRAALLRHPALLDAAVVAVRPAEGPKRLAAYAVAAPGATVPAPAELRGFLAASLPSHMVPSAFTAVDRLPLTPAGKLDRAALPAPDFAAAATGGFVPPREGAERTLARIWSEVLGVERVGAQDNFFDLGGDSILSMQVVSRARAAGIPLHSKDVFQRQTVAALAAVEGDAPPRPAGEKVPAVGEVPTTPVQHWFFATPQERPGHFDQYVVLDLAPGTDRAALATAVAALPARHDALRTRAVLERGRWVQHTEPLAKGAPAGPRTIDLSGRTPAEQDAAVQAWPHGEEARFRLDEPAKFASVLFERGPERGPALLLTAHHLVVDGVSWRVLTEDLETAYHQAAAGRAVDLGAPTTSFRAWALRLEEHTAKGGFDAEAGYWEKAAAPGPALPRDGEGPRGAGAARSVTVELSTEETGTLLRRASAAYHTGVETLLAAACGRALARWTGQRRTLVAMEGHGREELFEDVDLTRTVGWFTSLYPVALSVGPEDGWDVTLPSVKEQLRAVPGRGVGFGALRYLSGGAAGPAGHRVAEGLPEVSFNYLGRFGSGTGADGALVRGSSGVQLTEDPTRRRPFLLDVVARVEDGRLAVEWVHSPGVHDEATVRGLAEETAAALREIVRHSAEPSAGRATPSDFPLAGLDQAALDRVLAGREVEDLYPLTAMQSGMLYHSMADAREGLYLEQISFTVDGLDDPGTLEEAWRRAVADTPVLRTAVLTDGLSQPLQAVHRTASLPVTHLDWREQTDPARRAADWAEVMERDRARGLDLDRPPLTRITLARLPGGGVRVLWTFHHLLLDGWSVFQLLTDVLDTCGAVLSGEPRSRHAGRRPFREYAAWLARQDTGAAVRHWRQALDGFTAPTPLPWDRKPSDRRQSSSTGRLGRALPAPVTALLTRTAREHRLTLNTLVQGAWALLLSRYAAQDDVCFGSTRSIRPPELPGAETVLGLLINTLPVRARIEPGERLVPWLTRLQERQTAAGEHEHLPLTQVRAGSGVASGTALFDSVLIFENYPVDTAARPDGLRLHTVDGDVETTNYPLAVTVYPDERLTFRFAYDPELFDEATVERMAARLEQLLTSAAHRPLSPLRALDWLTAEEERELLAAGQGPVPAAAGATVLDLLAAQTARTPDAPALSGEGTTLTYRELAGRSDRLARVLAGHGAGPEELVAVAARPSTDLVVALIGVLKTGAAYLPLAPDHPAERTAYILEDAAPKLVLADAAGLGALPAGTRTLRVEDAGAGGGTAGEPAETTPGTPPGDRHPAYVLYTSGSTGRPKGVVVEHRSLADYVRWAAGAYPGAAGGSVLHSPLTFDLTVTSLYPPLISGGQVRVADLEDAAQVTGGGRETLVLKATPAHLPLLSALGGQLPGAGQLVLGGEQLLGEAVRRWRQERPDATVVNEYGPTEATVGCMEYRLPPGAEIPAGPVPIGRARAGIRLRVLDTSLRPVPEGVAGELYVAGTGLARGYVRRPALTAERFTADPYGPPGTRMYRTGDLVRLRPDGELEFVGRTDHQVKIRGHRIELGEVEAALAAHPSVAEAAALALPAPPARQGPADTGDGEPRLRLVGYAVPAAGHRLDGAGIRAALGAQLPAYMVPSAVVVVDALPLTGNGKLDRAALPQPPAQESGEEYTAPRTPTEEAVADLWAALLGVERVGAHDDFFERGGDSLLSLQAVLRMKVAFGLDLSPRDVLSRPTVAALAQLIEERIIAELERAAAEEAGQDRPPSA</sequence>
<evidence type="ECO:0000313" key="9">
    <source>
        <dbReference type="EMBL" id="NUV29953.1"/>
    </source>
</evidence>
<dbReference type="GO" id="GO:0003824">
    <property type="term" value="F:catalytic activity"/>
    <property type="evidence" value="ECO:0007669"/>
    <property type="project" value="InterPro"/>
</dbReference>
<dbReference type="Gene3D" id="3.30.300.30">
    <property type="match status" value="3"/>
</dbReference>
<dbReference type="GO" id="GO:0017000">
    <property type="term" value="P:antibiotic biosynthetic process"/>
    <property type="evidence" value="ECO:0007669"/>
    <property type="project" value="UniProtKB-KW"/>
</dbReference>
<dbReference type="InterPro" id="IPR000873">
    <property type="entry name" value="AMP-dep_synth/lig_dom"/>
</dbReference>
<dbReference type="InterPro" id="IPR009081">
    <property type="entry name" value="PP-bd_ACP"/>
</dbReference>
<proteinExistence type="inferred from homology"/>
<dbReference type="NCBIfam" id="TIGR01720">
    <property type="entry name" value="NRPS-para261"/>
    <property type="match status" value="1"/>
</dbReference>
<feature type="domain" description="Carrier" evidence="8">
    <location>
        <begin position="532"/>
        <end position="607"/>
    </location>
</feature>
<keyword evidence="5" id="KW-0677">Repeat</keyword>
<dbReference type="GO" id="GO:0005737">
    <property type="term" value="C:cytoplasm"/>
    <property type="evidence" value="ECO:0007669"/>
    <property type="project" value="TreeGrafter"/>
</dbReference>
<comment type="similarity">
    <text evidence="2">Belongs to the ATP-dependent AMP-binding enzyme family.</text>
</comment>
<dbReference type="InterPro" id="IPR036736">
    <property type="entry name" value="ACP-like_sf"/>
</dbReference>
<dbReference type="FunFam" id="2.30.38.10:FF:000001">
    <property type="entry name" value="Non-ribosomal peptide synthetase PvdI"/>
    <property type="match status" value="1"/>
</dbReference>
<dbReference type="SMART" id="SM00823">
    <property type="entry name" value="PKS_PP"/>
    <property type="match status" value="3"/>
</dbReference>
<dbReference type="Pfam" id="PF00550">
    <property type="entry name" value="PP-binding"/>
    <property type="match status" value="3"/>
</dbReference>
<dbReference type="CDD" id="cd12117">
    <property type="entry name" value="A_NRPS_Srf_like"/>
    <property type="match status" value="2"/>
</dbReference>
<feature type="domain" description="Carrier" evidence="8">
    <location>
        <begin position="1599"/>
        <end position="1673"/>
    </location>
</feature>
<evidence type="ECO:0000256" key="4">
    <source>
        <dbReference type="ARBA" id="ARBA00022553"/>
    </source>
</evidence>
<evidence type="ECO:0000256" key="6">
    <source>
        <dbReference type="ARBA" id="ARBA00023194"/>
    </source>
</evidence>
<evidence type="ECO:0000256" key="1">
    <source>
        <dbReference type="ARBA" id="ARBA00001957"/>
    </source>
</evidence>
<feature type="region of interest" description="Disordered" evidence="7">
    <location>
        <begin position="2735"/>
        <end position="2758"/>
    </location>
</feature>
<dbReference type="CDD" id="cd19531">
    <property type="entry name" value="LCL_NRPS-like"/>
    <property type="match status" value="1"/>
</dbReference>